<evidence type="ECO:0000313" key="3">
    <source>
        <dbReference type="Proteomes" id="UP000248882"/>
    </source>
</evidence>
<dbReference type="NCBIfam" id="NF040562">
    <property type="entry name" value="PrimPol_Db"/>
    <property type="match status" value="1"/>
</dbReference>
<organism evidence="2 3">
    <name type="scientific">Algoriphagus chordae</name>
    <dbReference type="NCBI Taxonomy" id="237019"/>
    <lineage>
        <taxon>Bacteria</taxon>
        <taxon>Pseudomonadati</taxon>
        <taxon>Bacteroidota</taxon>
        <taxon>Cytophagia</taxon>
        <taxon>Cytophagales</taxon>
        <taxon>Cyclobacteriaceae</taxon>
        <taxon>Algoriphagus</taxon>
    </lineage>
</organism>
<protein>
    <submittedName>
        <fullName evidence="2">VirE-like protein</fullName>
    </submittedName>
</protein>
<feature type="domain" description="BT4734-like N-terminal" evidence="1">
    <location>
        <begin position="55"/>
        <end position="180"/>
    </location>
</feature>
<dbReference type="InterPro" id="IPR014907">
    <property type="entry name" value="BT4734-like_N"/>
</dbReference>
<proteinExistence type="predicted"/>
<dbReference type="Proteomes" id="UP000248882">
    <property type="component" value="Unassembled WGS sequence"/>
</dbReference>
<evidence type="ECO:0000259" key="1">
    <source>
        <dbReference type="Pfam" id="PF08800"/>
    </source>
</evidence>
<evidence type="ECO:0000313" key="2">
    <source>
        <dbReference type="EMBL" id="PZX48280.1"/>
    </source>
</evidence>
<dbReference type="EMBL" id="QKZT01000021">
    <property type="protein sequence ID" value="PZX48280.1"/>
    <property type="molecule type" value="Genomic_DNA"/>
</dbReference>
<dbReference type="AlphaFoldDB" id="A0A2W7QQH2"/>
<dbReference type="OrthoDB" id="1522635at2"/>
<dbReference type="RefSeq" id="WP_111322173.1">
    <property type="nucleotide sequence ID" value="NZ_QKZT01000021.1"/>
</dbReference>
<comment type="caution">
    <text evidence="2">The sequence shown here is derived from an EMBL/GenBank/DDBJ whole genome shotgun (WGS) entry which is preliminary data.</text>
</comment>
<sequence>MIRLGKHVTQAGDQLQDVSLAKFHKALLNSEGEVAILQRRLQAIRGIDPAQYRKQKTALPYVVCADFHPKVRRKENFIQTERFILDLDHLSESGIELDEMRAQFQQDSRVELLYASPSGDGLKVFFRLDQPINDSAYYAAFYKSFGLKLQAVYQLQEVLDIKTHDVSRCCFVSFDPKAYYNPEAEPVIASDYLKKEDLFALDELRSAIKEAESIRKESPSALTDSAVKALPDDAIMRIREKMGMKTRAPRVKDYVQPEELEDIVTQMKEVLLEVELAMVQVDPISYGRKCRIASRNVNVWAEINVFLGRKGLSFVATTKTGSDKALAKEVVVYLDSTINPLFAHG</sequence>
<dbReference type="Pfam" id="PF08800">
    <property type="entry name" value="BT4734-like_N"/>
    <property type="match status" value="1"/>
</dbReference>
<keyword evidence="3" id="KW-1185">Reference proteome</keyword>
<accession>A0A2W7QQH2</accession>
<name>A0A2W7QQH2_9BACT</name>
<gene>
    <name evidence="2" type="ORF">LV85_03690</name>
</gene>
<reference evidence="2 3" key="1">
    <citation type="submission" date="2018-06" db="EMBL/GenBank/DDBJ databases">
        <title>Genomic Encyclopedia of Archaeal and Bacterial Type Strains, Phase II (KMG-II): from individual species to whole genera.</title>
        <authorList>
            <person name="Goeker M."/>
        </authorList>
    </citation>
    <scope>NUCLEOTIDE SEQUENCE [LARGE SCALE GENOMIC DNA]</scope>
    <source>
        <strain evidence="2 3">DSM 19830</strain>
    </source>
</reference>